<evidence type="ECO:0000313" key="2">
    <source>
        <dbReference type="Proteomes" id="UP000010796"/>
    </source>
</evidence>
<dbReference type="HOGENOM" id="CLU_3079306_0_0_10"/>
<gene>
    <name evidence="1" type="ordered locus">Echvi_3292</name>
</gene>
<reference evidence="2" key="1">
    <citation type="submission" date="2012-02" db="EMBL/GenBank/DDBJ databases">
        <title>The complete genome of Echinicola vietnamensis DSM 17526.</title>
        <authorList>
            <person name="Lucas S."/>
            <person name="Copeland A."/>
            <person name="Lapidus A."/>
            <person name="Glavina del Rio T."/>
            <person name="Dalin E."/>
            <person name="Tice H."/>
            <person name="Bruce D."/>
            <person name="Goodwin L."/>
            <person name="Pitluck S."/>
            <person name="Peters L."/>
            <person name="Ovchinnikova G."/>
            <person name="Teshima H."/>
            <person name="Kyrpides N."/>
            <person name="Mavromatis K."/>
            <person name="Ivanova N."/>
            <person name="Brettin T."/>
            <person name="Detter J.C."/>
            <person name="Han C."/>
            <person name="Larimer F."/>
            <person name="Land M."/>
            <person name="Hauser L."/>
            <person name="Markowitz V."/>
            <person name="Cheng J.-F."/>
            <person name="Hugenholtz P."/>
            <person name="Woyke T."/>
            <person name="Wu D."/>
            <person name="Brambilla E."/>
            <person name="Klenk H.-P."/>
            <person name="Eisen J.A."/>
        </authorList>
    </citation>
    <scope>NUCLEOTIDE SEQUENCE [LARGE SCALE GENOMIC DNA]</scope>
    <source>
        <strain evidence="2">DSM 17526 / LMG 23754 / KMM 6221</strain>
    </source>
</reference>
<accession>L0G3G8</accession>
<dbReference type="EMBL" id="CP003346">
    <property type="protein sequence ID" value="AGA79516.1"/>
    <property type="molecule type" value="Genomic_DNA"/>
</dbReference>
<keyword evidence="2" id="KW-1185">Reference proteome</keyword>
<name>L0G3G8_ECHVK</name>
<evidence type="ECO:0000313" key="1">
    <source>
        <dbReference type="EMBL" id="AGA79516.1"/>
    </source>
</evidence>
<proteinExistence type="predicted"/>
<protein>
    <submittedName>
        <fullName evidence="1">Uncharacterized protein</fullName>
    </submittedName>
</protein>
<sequence length="52" mass="6008">MNVEKFQKPCSNISLMPIELCDSSEITDSCHLQINSFRVTEPFINVVKQFFV</sequence>
<dbReference type="KEGG" id="evi:Echvi_3292"/>
<dbReference type="STRING" id="926556.Echvi_3292"/>
<organism evidence="1 2">
    <name type="scientific">Echinicola vietnamensis (strain DSM 17526 / LMG 23754 / KMM 6221)</name>
    <dbReference type="NCBI Taxonomy" id="926556"/>
    <lineage>
        <taxon>Bacteria</taxon>
        <taxon>Pseudomonadati</taxon>
        <taxon>Bacteroidota</taxon>
        <taxon>Cytophagia</taxon>
        <taxon>Cytophagales</taxon>
        <taxon>Cyclobacteriaceae</taxon>
        <taxon>Echinicola</taxon>
    </lineage>
</organism>
<dbReference type="AlphaFoldDB" id="L0G3G8"/>
<dbReference type="Proteomes" id="UP000010796">
    <property type="component" value="Chromosome"/>
</dbReference>